<evidence type="ECO:0000313" key="2">
    <source>
        <dbReference type="EMBL" id="BEH90056.1"/>
    </source>
</evidence>
<keyword evidence="1" id="KW-0472">Membrane</keyword>
<protein>
    <submittedName>
        <fullName evidence="2">Uncharacterized protein</fullName>
    </submittedName>
</protein>
<gene>
    <name evidence="2" type="ORF">T23_01580</name>
</gene>
<dbReference type="RefSeq" id="WP_161830996.1">
    <property type="nucleotide sequence ID" value="NZ_AP028127.1"/>
</dbReference>
<name>A0ABN6ZFB6_9FIRM</name>
<accession>A0ABN6ZFB6</accession>
<dbReference type="EMBL" id="AP028127">
    <property type="protein sequence ID" value="BEH90056.1"/>
    <property type="molecule type" value="Genomic_DNA"/>
</dbReference>
<feature type="transmembrane region" description="Helical" evidence="1">
    <location>
        <begin position="128"/>
        <end position="153"/>
    </location>
</feature>
<organism evidence="2 3">
    <name type="scientific">Turicibacter faecis</name>
    <dbReference type="NCBI Taxonomy" id="2963365"/>
    <lineage>
        <taxon>Bacteria</taxon>
        <taxon>Bacillati</taxon>
        <taxon>Bacillota</taxon>
        <taxon>Erysipelotrichia</taxon>
        <taxon>Erysipelotrichales</taxon>
        <taxon>Turicibacteraceae</taxon>
        <taxon>Turicibacter</taxon>
    </lineage>
</organism>
<proteinExistence type="predicted"/>
<keyword evidence="1" id="KW-0812">Transmembrane</keyword>
<reference evidence="2" key="1">
    <citation type="journal article" date="2024" name="Int. J. Syst. Evol. Microbiol.">
        <title>Turicibacter faecis sp. nov., isolated from faeces of heart failure mouse model.</title>
        <authorList>
            <person name="Imamura Y."/>
            <person name="Motooka D."/>
            <person name="Nakajima Y."/>
            <person name="Ito S."/>
            <person name="Kitakaze M."/>
            <person name="Iida T."/>
            <person name="Nakamura S."/>
        </authorList>
    </citation>
    <scope>NUCLEOTIDE SEQUENCE</scope>
    <source>
        <strain evidence="2">TC023</strain>
    </source>
</reference>
<feature type="transmembrane region" description="Helical" evidence="1">
    <location>
        <begin position="6"/>
        <end position="24"/>
    </location>
</feature>
<feature type="transmembrane region" description="Helical" evidence="1">
    <location>
        <begin position="74"/>
        <end position="92"/>
    </location>
</feature>
<sequence>MFIVKAAVLFSFIFLTIRSIRSIIRRERLISYKRYVEGVKSGIAELNTDIVQVATETYQEAGIVVDVSALINRIVRLMGMALVFHPVIGAFIYQRPGVTMACFLLSMFHLIGDFALEQLIAGKEKASYFMIGYLTDHLVLILNIVISVLMVIYL</sequence>
<feature type="transmembrane region" description="Helical" evidence="1">
    <location>
        <begin position="98"/>
        <end position="116"/>
    </location>
</feature>
<keyword evidence="1" id="KW-1133">Transmembrane helix</keyword>
<evidence type="ECO:0000313" key="3">
    <source>
        <dbReference type="Proteomes" id="UP001432099"/>
    </source>
</evidence>
<keyword evidence="3" id="KW-1185">Reference proteome</keyword>
<evidence type="ECO:0000256" key="1">
    <source>
        <dbReference type="SAM" id="Phobius"/>
    </source>
</evidence>
<dbReference type="Proteomes" id="UP001432099">
    <property type="component" value="Chromosome"/>
</dbReference>